<gene>
    <name evidence="1" type="ORF">SAMN05216229_12365</name>
</gene>
<protein>
    <submittedName>
        <fullName evidence="1">Uncharacterized protein</fullName>
    </submittedName>
</protein>
<dbReference type="Proteomes" id="UP000243084">
    <property type="component" value="Unassembled WGS sequence"/>
</dbReference>
<reference evidence="2" key="1">
    <citation type="submission" date="2016-10" db="EMBL/GenBank/DDBJ databases">
        <authorList>
            <person name="Varghese N."/>
            <person name="Submissions S."/>
        </authorList>
    </citation>
    <scope>NUCLEOTIDE SEQUENCE [LARGE SCALE GENOMIC DNA]</scope>
    <source>
        <strain evidence="2">JCM 18195</strain>
    </source>
</reference>
<dbReference type="EMBL" id="FOXM01000023">
    <property type="protein sequence ID" value="SFQ46873.1"/>
    <property type="molecule type" value="Genomic_DNA"/>
</dbReference>
<keyword evidence="2" id="KW-1185">Reference proteome</keyword>
<accession>A0A1I5YRK1</accession>
<dbReference type="AlphaFoldDB" id="A0A1I5YRK1"/>
<proteinExistence type="predicted"/>
<name>A0A1I5YRK1_9GAMM</name>
<organism evidence="1 2">
    <name type="scientific">Geopseudomonas sagittaria</name>
    <dbReference type="NCBI Taxonomy" id="1135990"/>
    <lineage>
        <taxon>Bacteria</taxon>
        <taxon>Pseudomonadati</taxon>
        <taxon>Pseudomonadota</taxon>
        <taxon>Gammaproteobacteria</taxon>
        <taxon>Pseudomonadales</taxon>
        <taxon>Pseudomonadaceae</taxon>
        <taxon>Geopseudomonas</taxon>
    </lineage>
</organism>
<dbReference type="RefSeq" id="WP_175526700.1">
    <property type="nucleotide sequence ID" value="NZ_FOXM01000023.1"/>
</dbReference>
<evidence type="ECO:0000313" key="1">
    <source>
        <dbReference type="EMBL" id="SFQ46873.1"/>
    </source>
</evidence>
<evidence type="ECO:0000313" key="2">
    <source>
        <dbReference type="Proteomes" id="UP000243084"/>
    </source>
</evidence>
<sequence length="56" mass="6660">MCNHRWRYRNTLSRAECCRCGVQVERVWPDPDGRWQLWKVAMRAAMRAKPQATVLA</sequence>